<feature type="chain" id="PRO_5045684089" evidence="3">
    <location>
        <begin position="37"/>
        <end position="733"/>
    </location>
</feature>
<feature type="signal peptide" evidence="3">
    <location>
        <begin position="1"/>
        <end position="36"/>
    </location>
</feature>
<accession>A0ABT7VPT0</accession>
<dbReference type="Proteomes" id="UP001529423">
    <property type="component" value="Unassembled WGS sequence"/>
</dbReference>
<evidence type="ECO:0000256" key="1">
    <source>
        <dbReference type="ARBA" id="ARBA00022729"/>
    </source>
</evidence>
<reference evidence="4 5" key="3">
    <citation type="submission" date="2023-06" db="EMBL/GenBank/DDBJ databases">
        <authorList>
            <person name="Zeman M."/>
            <person name="Kubasova T."/>
            <person name="Jahodarova E."/>
            <person name="Nykrynova M."/>
            <person name="Rychlik I."/>
        </authorList>
    </citation>
    <scope>NUCLEOTIDE SEQUENCE [LARGE SCALE GENOMIC DNA]</scope>
    <source>
        <strain evidence="4 5">105_WCHN</strain>
    </source>
</reference>
<gene>
    <name evidence="4" type="ORF">QUW46_09150</name>
</gene>
<sequence length="733" mass="81840">MNIKQHKKMYKAGKQWLVASLMAITAGLMMGTTVHADTTSTSQATSQVETTQVAQQPVATANTITSQAAATNTANYGNLDHYSVTTSDSAEDGHLFVSGWHATDASQTEPYHYYLIYDNTTNKEINRQKATSPVVNRDDVQRAYPNVANSLHSGFSEKLYIPYAVVANGDRVSVISRYSDDSIKGEGNHTDYWFGPLSFDQGNHGHLDSVKVNNGQITVAGWNATNKNFKRPNHFIIAYDATQHREIARKIANTVIRNDVANAYPTITDAIESGFSTSFDLNPAFLTDEIQFVSRWSASTNGDQDYVDYWFAPQRLFNNEGNYGSLDAYRLSDSKAPDYARFVISGWHAASASMVETHPFIIVFDRTLNKEIGRSPINAPVTRNDVAKAYPNVYGSERSGFELNIDIPYSSFGHQISVVARYSDDAVNGEGNHTDYWFAPMTFDMGNYAHLDQATTTNGQINVQGWHATNQVAQGGVRRYHTIIAYDVTKGREIDRQSVDLDDIYHGTIRNDVARVYPHVFNADISGFNVNFNLAPEFAHDQIRFISRWSATADANENFVDYWFAPQTFSYQSPNTQPTQPQQPTNNQSIEGVGEGHGHLDKWTVFSSNGQANRAAINVQGWRVSQFANSKSYHDLIVWDNSTNREWSHVTISNPMMDFNTIQRPDIAAIYGNQYPAALNSGFNTSIILGDGFPWGHDFSLIVRYATDENGSNPSDLTFHLGRINSNMITDNF</sequence>
<name>A0ABT7VPT0_9LACO</name>
<feature type="compositionally biased region" description="Low complexity" evidence="2">
    <location>
        <begin position="572"/>
        <end position="589"/>
    </location>
</feature>
<reference evidence="4 5" key="2">
    <citation type="submission" date="2023-06" db="EMBL/GenBank/DDBJ databases">
        <title>Identification and characterization of horizontal gene transfer across gut microbiota members of farm animals based on homology search.</title>
        <authorList>
            <person name="Schwarzerova J."/>
            <person name="Nykrynova M."/>
            <person name="Jureckova K."/>
            <person name="Cejkova D."/>
            <person name="Rychlik I."/>
        </authorList>
    </citation>
    <scope>NUCLEOTIDE SEQUENCE [LARGE SCALE GENOMIC DNA]</scope>
    <source>
        <strain evidence="4 5">105_WCHN</strain>
    </source>
</reference>
<evidence type="ECO:0000313" key="4">
    <source>
        <dbReference type="EMBL" id="MDM8334717.1"/>
    </source>
</evidence>
<dbReference type="InterPro" id="IPR022263">
    <property type="entry name" value="KxYKxGKxW"/>
</dbReference>
<evidence type="ECO:0000256" key="3">
    <source>
        <dbReference type="SAM" id="SignalP"/>
    </source>
</evidence>
<dbReference type="Pfam" id="PF19258">
    <property type="entry name" value="KxYKxGKxW_sig"/>
    <property type="match status" value="1"/>
</dbReference>
<comment type="caution">
    <text evidence="4">The sequence shown here is derived from an EMBL/GenBank/DDBJ whole genome shotgun (WGS) entry which is preliminary data.</text>
</comment>
<dbReference type="EMBL" id="JAUDEO010000097">
    <property type="protein sequence ID" value="MDM8334717.1"/>
    <property type="molecule type" value="Genomic_DNA"/>
</dbReference>
<reference evidence="5" key="1">
    <citation type="submission" date="2023-06" db="EMBL/GenBank/DDBJ databases">
        <title>Identification and characterization of horizontal gene transfer across gut microbiota members of farm animals based on homology search.</title>
        <authorList>
            <person name="Zeman M."/>
            <person name="Kubasova T."/>
            <person name="Jahodarova E."/>
            <person name="Nykrynova M."/>
            <person name="Rychlik I."/>
        </authorList>
    </citation>
    <scope>NUCLEOTIDE SEQUENCE [LARGE SCALE GENOMIC DNA]</scope>
    <source>
        <strain evidence="5">105_WCHN</strain>
    </source>
</reference>
<organism evidence="4 5">
    <name type="scientific">Limosilactobacillus panis</name>
    <dbReference type="NCBI Taxonomy" id="47493"/>
    <lineage>
        <taxon>Bacteria</taxon>
        <taxon>Bacillati</taxon>
        <taxon>Bacillota</taxon>
        <taxon>Bacilli</taxon>
        <taxon>Lactobacillales</taxon>
        <taxon>Lactobacillaceae</taxon>
        <taxon>Limosilactobacillus</taxon>
    </lineage>
</organism>
<protein>
    <submittedName>
        <fullName evidence="4">KxYKxGKxW signal peptide domain-containing protein</fullName>
    </submittedName>
</protein>
<proteinExistence type="predicted"/>
<evidence type="ECO:0000256" key="2">
    <source>
        <dbReference type="SAM" id="MobiDB-lite"/>
    </source>
</evidence>
<keyword evidence="1 3" id="KW-0732">Signal</keyword>
<evidence type="ECO:0000313" key="5">
    <source>
        <dbReference type="Proteomes" id="UP001529423"/>
    </source>
</evidence>
<dbReference type="RefSeq" id="WP_289561440.1">
    <property type="nucleotide sequence ID" value="NZ_JAUDEO010000097.1"/>
</dbReference>
<keyword evidence="5" id="KW-1185">Reference proteome</keyword>
<feature type="region of interest" description="Disordered" evidence="2">
    <location>
        <begin position="571"/>
        <end position="590"/>
    </location>
</feature>
<dbReference type="NCBIfam" id="TIGR03715">
    <property type="entry name" value="KxYKxGKxW"/>
    <property type="match status" value="1"/>
</dbReference>